<evidence type="ECO:0000256" key="6">
    <source>
        <dbReference type="ARBA" id="ARBA00016471"/>
    </source>
</evidence>
<dbReference type="EMBL" id="PEWV01000071">
    <property type="protein sequence ID" value="PIU41113.1"/>
    <property type="molecule type" value="Genomic_DNA"/>
</dbReference>
<dbReference type="PANTHER" id="PTHR11406:SF23">
    <property type="entry name" value="PHOSPHOGLYCERATE KINASE 1, CHLOROPLASTIC-RELATED"/>
    <property type="match status" value="1"/>
</dbReference>
<dbReference type="GO" id="GO:0005829">
    <property type="term" value="C:cytosol"/>
    <property type="evidence" value="ECO:0007669"/>
    <property type="project" value="TreeGrafter"/>
</dbReference>
<proteinExistence type="inferred from homology"/>
<evidence type="ECO:0000256" key="2">
    <source>
        <dbReference type="ARBA" id="ARBA00004838"/>
    </source>
</evidence>
<feature type="binding site" evidence="13">
    <location>
        <position position="152"/>
    </location>
    <ligand>
        <name>(2R)-3-phosphoglycerate</name>
        <dbReference type="ChEBI" id="CHEBI:58272"/>
    </ligand>
</feature>
<feature type="binding site" evidence="12">
    <location>
        <position position="119"/>
    </location>
    <ligand>
        <name>substrate</name>
    </ligand>
</feature>
<keyword evidence="12" id="KW-0963">Cytoplasm</keyword>
<dbReference type="PRINTS" id="PR00477">
    <property type="entry name" value="PHGLYCKINASE"/>
</dbReference>
<dbReference type="PIRSF" id="PIRSF000724">
    <property type="entry name" value="Pgk"/>
    <property type="match status" value="1"/>
</dbReference>
<evidence type="ECO:0000256" key="11">
    <source>
        <dbReference type="ARBA" id="ARBA00023152"/>
    </source>
</evidence>
<evidence type="ECO:0000256" key="9">
    <source>
        <dbReference type="ARBA" id="ARBA00022777"/>
    </source>
</evidence>
<evidence type="ECO:0000256" key="14">
    <source>
        <dbReference type="PIRSR" id="PIRSR000724-2"/>
    </source>
</evidence>
<feature type="binding site" evidence="12 14">
    <location>
        <position position="324"/>
    </location>
    <ligand>
        <name>ATP</name>
        <dbReference type="ChEBI" id="CHEBI:30616"/>
    </ligand>
</feature>
<feature type="binding site" evidence="12 13">
    <location>
        <begin position="60"/>
        <end position="63"/>
    </location>
    <ligand>
        <name>substrate</name>
    </ligand>
</feature>
<dbReference type="FunFam" id="3.40.50.1260:FF:000003">
    <property type="entry name" value="Phosphoglycerate kinase"/>
    <property type="match status" value="1"/>
</dbReference>
<comment type="caution">
    <text evidence="16">The sequence shown here is derived from an EMBL/GenBank/DDBJ whole genome shotgun (WGS) entry which is preliminary data.</text>
</comment>
<dbReference type="GO" id="GO:0005524">
    <property type="term" value="F:ATP binding"/>
    <property type="evidence" value="ECO:0007669"/>
    <property type="project" value="UniProtKB-KW"/>
</dbReference>
<dbReference type="InterPro" id="IPR015911">
    <property type="entry name" value="Phosphoglycerate_kinase_CS"/>
</dbReference>
<dbReference type="InterPro" id="IPR015824">
    <property type="entry name" value="Phosphoglycerate_kinase_N"/>
</dbReference>
<comment type="similarity">
    <text evidence="3 12 15">Belongs to the phosphoglycerate kinase family.</text>
</comment>
<comment type="subunit">
    <text evidence="4 12">Monomer.</text>
</comment>
<dbReference type="GO" id="GO:0043531">
    <property type="term" value="F:ADP binding"/>
    <property type="evidence" value="ECO:0007669"/>
    <property type="project" value="TreeGrafter"/>
</dbReference>
<dbReference type="Gene3D" id="3.40.50.1260">
    <property type="entry name" value="Phosphoglycerate kinase, N-terminal domain"/>
    <property type="match status" value="2"/>
</dbReference>
<feature type="binding site" evidence="12">
    <location>
        <position position="37"/>
    </location>
    <ligand>
        <name>substrate</name>
    </ligand>
</feature>
<feature type="binding site" evidence="12 14">
    <location>
        <begin position="350"/>
        <end position="353"/>
    </location>
    <ligand>
        <name>ATP</name>
        <dbReference type="ChEBI" id="CHEBI:30616"/>
    </ligand>
</feature>
<dbReference type="PROSITE" id="PS00111">
    <property type="entry name" value="PGLYCERATE_KINASE"/>
    <property type="match status" value="1"/>
</dbReference>
<feature type="binding site" evidence="13">
    <location>
        <position position="119"/>
    </location>
    <ligand>
        <name>(2R)-3-phosphoglycerate</name>
        <dbReference type="ChEBI" id="CHEBI:58272"/>
    </ligand>
</feature>
<keyword evidence="8 12" id="KW-0547">Nucleotide-binding</keyword>
<comment type="pathway">
    <text evidence="2 12">Carbohydrate degradation; glycolysis; pyruvate from D-glyceraldehyde 3-phosphate: step 2/5.</text>
</comment>
<feature type="binding site" evidence="12 13">
    <location>
        <begin position="21"/>
        <end position="23"/>
    </location>
    <ligand>
        <name>substrate</name>
    </ligand>
</feature>
<evidence type="ECO:0000256" key="13">
    <source>
        <dbReference type="PIRSR" id="PIRSR000724-1"/>
    </source>
</evidence>
<dbReference type="AlphaFoldDB" id="A0A2J0KZ59"/>
<evidence type="ECO:0000256" key="4">
    <source>
        <dbReference type="ARBA" id="ARBA00011245"/>
    </source>
</evidence>
<feature type="binding site" evidence="13">
    <location>
        <position position="37"/>
    </location>
    <ligand>
        <name>(2R)-3-phosphoglycerate</name>
        <dbReference type="ChEBI" id="CHEBI:58272"/>
    </ligand>
</feature>
<evidence type="ECO:0000313" key="16">
    <source>
        <dbReference type="EMBL" id="PIU41113.1"/>
    </source>
</evidence>
<name>A0A2J0KZ59_9BACT</name>
<evidence type="ECO:0000256" key="7">
    <source>
        <dbReference type="ARBA" id="ARBA00022679"/>
    </source>
</evidence>
<evidence type="ECO:0000256" key="1">
    <source>
        <dbReference type="ARBA" id="ARBA00000642"/>
    </source>
</evidence>
<evidence type="ECO:0000256" key="8">
    <source>
        <dbReference type="ARBA" id="ARBA00022741"/>
    </source>
</evidence>
<evidence type="ECO:0000256" key="15">
    <source>
        <dbReference type="RuleBase" id="RU000532"/>
    </source>
</evidence>
<keyword evidence="11 12" id="KW-0324">Glycolysis</keyword>
<gene>
    <name evidence="12 16" type="primary">pgk</name>
    <name evidence="16" type="ORF">COS99_07185</name>
</gene>
<protein>
    <recommendedName>
        <fullName evidence="6 12">Phosphoglycerate kinase</fullName>
        <ecNumber evidence="5 12">2.7.2.3</ecNumber>
    </recommendedName>
</protein>
<reference evidence="16 17" key="1">
    <citation type="submission" date="2017-09" db="EMBL/GenBank/DDBJ databases">
        <title>Depth-based differentiation of microbial function through sediment-hosted aquifers and enrichment of novel symbionts in the deep terrestrial subsurface.</title>
        <authorList>
            <person name="Probst A.J."/>
            <person name="Ladd B."/>
            <person name="Jarett J.K."/>
            <person name="Geller-Mcgrath D.E."/>
            <person name="Sieber C.M."/>
            <person name="Emerson J.B."/>
            <person name="Anantharaman K."/>
            <person name="Thomas B.C."/>
            <person name="Malmstrom R."/>
            <person name="Stieglmeier M."/>
            <person name="Klingl A."/>
            <person name="Woyke T."/>
            <person name="Ryan C.M."/>
            <person name="Banfield J.F."/>
        </authorList>
    </citation>
    <scope>NUCLEOTIDE SEQUENCE [LARGE SCALE GENOMIC DNA]</scope>
    <source>
        <strain evidence="16">CG07_land_8_20_14_0_80_42_15</strain>
    </source>
</reference>
<dbReference type="HAMAP" id="MF_00145">
    <property type="entry name" value="Phosphoglyc_kinase"/>
    <property type="match status" value="1"/>
</dbReference>
<evidence type="ECO:0000256" key="3">
    <source>
        <dbReference type="ARBA" id="ARBA00008982"/>
    </source>
</evidence>
<dbReference type="Proteomes" id="UP000230052">
    <property type="component" value="Unassembled WGS sequence"/>
</dbReference>
<dbReference type="InterPro" id="IPR036043">
    <property type="entry name" value="Phosphoglycerate_kinase_sf"/>
</dbReference>
<keyword evidence="10 12" id="KW-0067">ATP-binding</keyword>
<dbReference type="GO" id="GO:0006094">
    <property type="term" value="P:gluconeogenesis"/>
    <property type="evidence" value="ECO:0007669"/>
    <property type="project" value="TreeGrafter"/>
</dbReference>
<keyword evidence="9 12" id="KW-0418">Kinase</keyword>
<dbReference type="InterPro" id="IPR001576">
    <property type="entry name" value="Phosphoglycerate_kinase"/>
</dbReference>
<dbReference type="Pfam" id="PF00162">
    <property type="entry name" value="PGK"/>
    <property type="match status" value="1"/>
</dbReference>
<dbReference type="CDD" id="cd00318">
    <property type="entry name" value="Phosphoglycerate_kinase"/>
    <property type="match status" value="1"/>
</dbReference>
<dbReference type="GO" id="GO:0006096">
    <property type="term" value="P:glycolytic process"/>
    <property type="evidence" value="ECO:0007669"/>
    <property type="project" value="UniProtKB-UniRule"/>
</dbReference>
<accession>A0A2J0KZ59</accession>
<dbReference type="EC" id="2.7.2.3" evidence="5 12"/>
<evidence type="ECO:0000256" key="10">
    <source>
        <dbReference type="ARBA" id="ARBA00022840"/>
    </source>
</evidence>
<feature type="binding site" evidence="12">
    <location>
        <position position="152"/>
    </location>
    <ligand>
        <name>substrate</name>
    </ligand>
</feature>
<dbReference type="SUPFAM" id="SSF53748">
    <property type="entry name" value="Phosphoglycerate kinase"/>
    <property type="match status" value="1"/>
</dbReference>
<keyword evidence="7 12" id="KW-0808">Transferase</keyword>
<evidence type="ECO:0000256" key="12">
    <source>
        <dbReference type="HAMAP-Rule" id="MF_00145"/>
    </source>
</evidence>
<comment type="subcellular location">
    <subcellularLocation>
        <location evidence="12">Cytoplasm</location>
    </subcellularLocation>
</comment>
<dbReference type="GO" id="GO:0004618">
    <property type="term" value="F:phosphoglycerate kinase activity"/>
    <property type="evidence" value="ECO:0007669"/>
    <property type="project" value="UniProtKB-UniRule"/>
</dbReference>
<evidence type="ECO:0000256" key="5">
    <source>
        <dbReference type="ARBA" id="ARBA00013061"/>
    </source>
</evidence>
<evidence type="ECO:0000313" key="17">
    <source>
        <dbReference type="Proteomes" id="UP000230052"/>
    </source>
</evidence>
<feature type="binding site" evidence="12 14">
    <location>
        <position position="202"/>
    </location>
    <ligand>
        <name>ATP</name>
        <dbReference type="ChEBI" id="CHEBI:30616"/>
    </ligand>
</feature>
<comment type="catalytic activity">
    <reaction evidence="1 12 15">
        <text>(2R)-3-phosphoglycerate + ATP = (2R)-3-phospho-glyceroyl phosphate + ADP</text>
        <dbReference type="Rhea" id="RHEA:14801"/>
        <dbReference type="ChEBI" id="CHEBI:30616"/>
        <dbReference type="ChEBI" id="CHEBI:57604"/>
        <dbReference type="ChEBI" id="CHEBI:58272"/>
        <dbReference type="ChEBI" id="CHEBI:456216"/>
        <dbReference type="EC" id="2.7.2.3"/>
    </reaction>
</comment>
<dbReference type="FunFam" id="3.40.50.1260:FF:000006">
    <property type="entry name" value="Phosphoglycerate kinase"/>
    <property type="match status" value="1"/>
</dbReference>
<sequence length="403" mass="44231">MEKKDVRDVNITGKRVLMRVDFNVPLDEKLNITDDTRIRAAMPTIKYILEKDAKLVLMSHLGRPKAKPADEFRLTPVAKRLSELLKKQVPKLDDCIGPEVEKRVAEMKAGDVILLENVRFHPGEEENDEAFSKKLASLGEVFVNDAFGSCHRAHASVEGVTKYLPSVAGFLVEKEITYFEKVLKNPEKPFSLILGGAKVSDKIGVIKNMLKLADFLFIGGAMAYTFLKSRHIGVGASRVEEKKLKLAAKIFEDAAKEKTSIILPEDHIVADRIAEDANIQYIDDISIPEDMIGLDIGPKTVAKFKSILKDSKTIVWNGPLGFFELPPFSKGTAEIARFITTLDATTVIGGGDTAAAITQLGLEDKMSHISTGGGASLEYLEGKILPGIAALNDKKNSHRSVYA</sequence>
<feature type="binding site" evidence="12">
    <location>
        <position position="293"/>
    </location>
    <ligand>
        <name>ATP</name>
        <dbReference type="ChEBI" id="CHEBI:30616"/>
    </ligand>
</feature>
<organism evidence="16 17">
    <name type="scientific">Candidatus Aquitaenariimonas noxiae</name>
    <dbReference type="NCBI Taxonomy" id="1974741"/>
    <lineage>
        <taxon>Bacteria</taxon>
        <taxon>Pseudomonadati</taxon>
        <taxon>Candidatus Omnitrophota</taxon>
        <taxon>Candidatus Aquitaenariimonas</taxon>
    </lineage>
</organism>
<dbReference type="PANTHER" id="PTHR11406">
    <property type="entry name" value="PHOSPHOGLYCERATE KINASE"/>
    <property type="match status" value="1"/>
</dbReference>
<dbReference type="UniPathway" id="UPA00109">
    <property type="reaction ID" value="UER00185"/>
</dbReference>